<gene>
    <name evidence="1" type="ORF">Zmor_003929</name>
</gene>
<dbReference type="PANTHER" id="PTHR17985:SF8">
    <property type="entry name" value="TRANSPORT AND GOLGI ORGANIZATION PROTEIN 2 HOMOLOG"/>
    <property type="match status" value="1"/>
</dbReference>
<dbReference type="Proteomes" id="UP001168821">
    <property type="component" value="Unassembled WGS sequence"/>
</dbReference>
<dbReference type="PANTHER" id="PTHR17985">
    <property type="entry name" value="SER/THR-RICH PROTEIN T10 IN DGCR REGION"/>
    <property type="match status" value="1"/>
</dbReference>
<name>A0AA38M196_9CUCU</name>
<evidence type="ECO:0008006" key="3">
    <source>
        <dbReference type="Google" id="ProtNLM"/>
    </source>
</evidence>
<dbReference type="AlphaFoldDB" id="A0AA38M196"/>
<reference evidence="1" key="1">
    <citation type="journal article" date="2023" name="G3 (Bethesda)">
        <title>Whole genome assemblies of Zophobas morio and Tenebrio molitor.</title>
        <authorList>
            <person name="Kaur S."/>
            <person name="Stinson S.A."/>
            <person name="diCenzo G.C."/>
        </authorList>
    </citation>
    <scope>NUCLEOTIDE SEQUENCE</scope>
    <source>
        <strain evidence="1">QUZm001</strain>
    </source>
</reference>
<sequence length="270" mass="29941">MCILFIYTNPSPPQGGYRLVVASNRDEFYKRPAKGAFKCADTDIIGGRDMEPGREGGMWLGLSLKPPVIKFATLLNVTGEKKPATLGRGPLVFDYLKTDQTAAEYASNLQGGKYSAFNLVMMEVTKDESCTYHHSNSPQATYDYVGRQVLAFGNSTPDAPFTKVTNGKAKFEKIINESTGRDELVDKLVGLLKCEDLHLPDPELQRRAPGGINFLSSIYVNMKDGGYGTRTHSVVLVDDKCNVEFIEHTMREPIDSMDPKWDVTTIKSQL</sequence>
<organism evidence="1 2">
    <name type="scientific">Zophobas morio</name>
    <dbReference type="NCBI Taxonomy" id="2755281"/>
    <lineage>
        <taxon>Eukaryota</taxon>
        <taxon>Metazoa</taxon>
        <taxon>Ecdysozoa</taxon>
        <taxon>Arthropoda</taxon>
        <taxon>Hexapoda</taxon>
        <taxon>Insecta</taxon>
        <taxon>Pterygota</taxon>
        <taxon>Neoptera</taxon>
        <taxon>Endopterygota</taxon>
        <taxon>Coleoptera</taxon>
        <taxon>Polyphaga</taxon>
        <taxon>Cucujiformia</taxon>
        <taxon>Tenebrionidae</taxon>
        <taxon>Zophobas</taxon>
    </lineage>
</organism>
<dbReference type="GO" id="GO:0005794">
    <property type="term" value="C:Golgi apparatus"/>
    <property type="evidence" value="ECO:0007669"/>
    <property type="project" value="TreeGrafter"/>
</dbReference>
<evidence type="ECO:0000313" key="2">
    <source>
        <dbReference type="Proteomes" id="UP001168821"/>
    </source>
</evidence>
<accession>A0AA38M196</accession>
<keyword evidence="2" id="KW-1185">Reference proteome</keyword>
<protein>
    <recommendedName>
        <fullName evidence="3">Transport and Golgi organization protein 2</fullName>
    </recommendedName>
</protein>
<comment type="caution">
    <text evidence="1">The sequence shown here is derived from an EMBL/GenBank/DDBJ whole genome shotgun (WGS) entry which is preliminary data.</text>
</comment>
<evidence type="ECO:0000313" key="1">
    <source>
        <dbReference type="EMBL" id="KAJ3639249.1"/>
    </source>
</evidence>
<dbReference type="GO" id="GO:0007030">
    <property type="term" value="P:Golgi organization"/>
    <property type="evidence" value="ECO:0007669"/>
    <property type="project" value="TreeGrafter"/>
</dbReference>
<proteinExistence type="predicted"/>
<dbReference type="Pfam" id="PF05742">
    <property type="entry name" value="TANGO2"/>
    <property type="match status" value="1"/>
</dbReference>
<dbReference type="InterPro" id="IPR008551">
    <property type="entry name" value="TANGO2"/>
</dbReference>
<dbReference type="GO" id="GO:0009306">
    <property type="term" value="P:protein secretion"/>
    <property type="evidence" value="ECO:0007669"/>
    <property type="project" value="TreeGrafter"/>
</dbReference>
<dbReference type="EMBL" id="JALNTZ010000011">
    <property type="protein sequence ID" value="KAJ3639249.1"/>
    <property type="molecule type" value="Genomic_DNA"/>
</dbReference>